<evidence type="ECO:0000313" key="3">
    <source>
        <dbReference type="Proteomes" id="UP000663828"/>
    </source>
</evidence>
<organism evidence="2 3">
    <name type="scientific">Adineta ricciae</name>
    <name type="common">Rotifer</name>
    <dbReference type="NCBI Taxonomy" id="249248"/>
    <lineage>
        <taxon>Eukaryota</taxon>
        <taxon>Metazoa</taxon>
        <taxon>Spiralia</taxon>
        <taxon>Gnathifera</taxon>
        <taxon>Rotifera</taxon>
        <taxon>Eurotatoria</taxon>
        <taxon>Bdelloidea</taxon>
        <taxon>Adinetida</taxon>
        <taxon>Adinetidae</taxon>
        <taxon>Adineta</taxon>
    </lineage>
</organism>
<dbReference type="EMBL" id="CAJNOR010003158">
    <property type="protein sequence ID" value="CAF1383731.1"/>
    <property type="molecule type" value="Genomic_DNA"/>
</dbReference>
<dbReference type="Proteomes" id="UP000663828">
    <property type="component" value="Unassembled WGS sequence"/>
</dbReference>
<evidence type="ECO:0000256" key="1">
    <source>
        <dbReference type="SAM" id="MobiDB-lite"/>
    </source>
</evidence>
<dbReference type="AlphaFoldDB" id="A0A815JNJ8"/>
<protein>
    <submittedName>
        <fullName evidence="2">Uncharacterized protein</fullName>
    </submittedName>
</protein>
<evidence type="ECO:0000313" key="2">
    <source>
        <dbReference type="EMBL" id="CAF1383731.1"/>
    </source>
</evidence>
<feature type="region of interest" description="Disordered" evidence="1">
    <location>
        <begin position="90"/>
        <end position="109"/>
    </location>
</feature>
<sequence>MFLRHTLLFIHLDFSSSDQLFNALSQSTTMNSFSVYCLLLCSLLIFVVHQSNAARIPVSDDAAAAAVVDESGDDDGNSVAAASAVSRSRATVDVQAKPRPRPRPSSVQCANGQITITNGKIECNQ</sequence>
<proteinExistence type="predicted"/>
<comment type="caution">
    <text evidence="2">The sequence shown here is derived from an EMBL/GenBank/DDBJ whole genome shotgun (WGS) entry which is preliminary data.</text>
</comment>
<gene>
    <name evidence="2" type="ORF">XAT740_LOCUS33218</name>
</gene>
<name>A0A815JNJ8_ADIRI</name>
<reference evidence="2" key="1">
    <citation type="submission" date="2021-02" db="EMBL/GenBank/DDBJ databases">
        <authorList>
            <person name="Nowell W R."/>
        </authorList>
    </citation>
    <scope>NUCLEOTIDE SEQUENCE</scope>
</reference>
<accession>A0A815JNJ8</accession>
<keyword evidence="3" id="KW-1185">Reference proteome</keyword>